<dbReference type="FunFam" id="3.40.50.2300:FF:000002">
    <property type="entry name" value="DNA-binding response regulator PhoP"/>
    <property type="match status" value="1"/>
</dbReference>
<dbReference type="GO" id="GO:0032993">
    <property type="term" value="C:protein-DNA complex"/>
    <property type="evidence" value="ECO:0007669"/>
    <property type="project" value="TreeGrafter"/>
</dbReference>
<comment type="function">
    <text evidence="7">May play the central regulatory role in sporulation. It may be an element of the effector pathway responsible for the activation of sporulation genes in response to nutritional stress. Spo0A may act in concert with spo0H (a sigma factor) to control the expression of some genes that are critical to the sporulation process.</text>
</comment>
<proteinExistence type="predicted"/>
<keyword evidence="5 9" id="KW-0238">DNA-binding</keyword>
<dbReference type="InterPro" id="IPR036388">
    <property type="entry name" value="WH-like_DNA-bd_sf"/>
</dbReference>
<reference evidence="12 13" key="1">
    <citation type="submission" date="2020-02" db="EMBL/GenBank/DDBJ databases">
        <title>Genome assembly of a novel Clostridium senegalense strain.</title>
        <authorList>
            <person name="Gupta T.B."/>
            <person name="Jauregui R."/>
            <person name="Maclean P."/>
            <person name="Nawarathana A."/>
            <person name="Brightwell G."/>
        </authorList>
    </citation>
    <scope>NUCLEOTIDE SEQUENCE [LARGE SCALE GENOMIC DNA]</scope>
    <source>
        <strain evidence="12 13">AGRFS4</strain>
    </source>
</reference>
<dbReference type="InterPro" id="IPR001867">
    <property type="entry name" value="OmpR/PhoB-type_DNA-bd"/>
</dbReference>
<dbReference type="GO" id="GO:0000156">
    <property type="term" value="F:phosphorelay response regulator activity"/>
    <property type="evidence" value="ECO:0007669"/>
    <property type="project" value="TreeGrafter"/>
</dbReference>
<comment type="caution">
    <text evidence="12">The sequence shown here is derived from an EMBL/GenBank/DDBJ whole genome shotgun (WGS) entry which is preliminary data.</text>
</comment>
<protein>
    <recommendedName>
        <fullName evidence="1">Stage 0 sporulation protein A homolog</fullName>
    </recommendedName>
</protein>
<dbReference type="Gene3D" id="6.10.250.690">
    <property type="match status" value="1"/>
</dbReference>
<dbReference type="Pfam" id="PF00486">
    <property type="entry name" value="Trans_reg_C"/>
    <property type="match status" value="1"/>
</dbReference>
<evidence type="ECO:0000256" key="9">
    <source>
        <dbReference type="PROSITE-ProRule" id="PRU01091"/>
    </source>
</evidence>
<dbReference type="AlphaFoldDB" id="A0A6M0H497"/>
<evidence type="ECO:0000259" key="11">
    <source>
        <dbReference type="PROSITE" id="PS51755"/>
    </source>
</evidence>
<name>A0A6M0H497_9CLOT</name>
<dbReference type="EMBL" id="JAAGPU010000015">
    <property type="protein sequence ID" value="NEU05044.1"/>
    <property type="molecule type" value="Genomic_DNA"/>
</dbReference>
<feature type="DNA-binding region" description="OmpR/PhoB-type" evidence="9">
    <location>
        <begin position="124"/>
        <end position="221"/>
    </location>
</feature>
<evidence type="ECO:0000313" key="12">
    <source>
        <dbReference type="EMBL" id="NEU05044.1"/>
    </source>
</evidence>
<evidence type="ECO:0000256" key="7">
    <source>
        <dbReference type="ARBA" id="ARBA00024867"/>
    </source>
</evidence>
<dbReference type="SMART" id="SM00862">
    <property type="entry name" value="Trans_reg_C"/>
    <property type="match status" value="1"/>
</dbReference>
<dbReference type="RefSeq" id="WP_199869967.1">
    <property type="nucleotide sequence ID" value="NZ_JAAGPU010000015.1"/>
</dbReference>
<accession>A0A6M0H497</accession>
<dbReference type="GO" id="GO:0006355">
    <property type="term" value="P:regulation of DNA-templated transcription"/>
    <property type="evidence" value="ECO:0007669"/>
    <property type="project" value="InterPro"/>
</dbReference>
<feature type="domain" description="OmpR/PhoB-type" evidence="11">
    <location>
        <begin position="124"/>
        <end position="221"/>
    </location>
</feature>
<keyword evidence="4" id="KW-0805">Transcription regulation</keyword>
<keyword evidence="13" id="KW-1185">Reference proteome</keyword>
<evidence type="ECO:0000256" key="3">
    <source>
        <dbReference type="ARBA" id="ARBA00023012"/>
    </source>
</evidence>
<feature type="domain" description="Response regulatory" evidence="10">
    <location>
        <begin position="2"/>
        <end position="116"/>
    </location>
</feature>
<dbReference type="CDD" id="cd00383">
    <property type="entry name" value="trans_reg_C"/>
    <property type="match status" value="1"/>
</dbReference>
<feature type="modified residue" description="4-aspartylphosphate" evidence="8">
    <location>
        <position position="51"/>
    </location>
</feature>
<dbReference type="InterPro" id="IPR039420">
    <property type="entry name" value="WalR-like"/>
</dbReference>
<evidence type="ECO:0000256" key="8">
    <source>
        <dbReference type="PROSITE-ProRule" id="PRU00169"/>
    </source>
</evidence>
<dbReference type="InterPro" id="IPR001789">
    <property type="entry name" value="Sig_transdc_resp-reg_receiver"/>
</dbReference>
<keyword evidence="2 8" id="KW-0597">Phosphoprotein</keyword>
<dbReference type="GO" id="GO:0000976">
    <property type="term" value="F:transcription cis-regulatory region binding"/>
    <property type="evidence" value="ECO:0007669"/>
    <property type="project" value="TreeGrafter"/>
</dbReference>
<dbReference type="Gene3D" id="3.40.50.2300">
    <property type="match status" value="1"/>
</dbReference>
<organism evidence="12 13">
    <name type="scientific">Clostridium senegalense</name>
    <dbReference type="NCBI Taxonomy" id="1465809"/>
    <lineage>
        <taxon>Bacteria</taxon>
        <taxon>Bacillati</taxon>
        <taxon>Bacillota</taxon>
        <taxon>Clostridia</taxon>
        <taxon>Eubacteriales</taxon>
        <taxon>Clostridiaceae</taxon>
        <taxon>Clostridium</taxon>
    </lineage>
</organism>
<dbReference type="Proteomes" id="UP000481872">
    <property type="component" value="Unassembled WGS sequence"/>
</dbReference>
<dbReference type="Pfam" id="PF00072">
    <property type="entry name" value="Response_reg"/>
    <property type="match status" value="1"/>
</dbReference>
<dbReference type="PANTHER" id="PTHR48111">
    <property type="entry name" value="REGULATOR OF RPOS"/>
    <property type="match status" value="1"/>
</dbReference>
<dbReference type="PANTHER" id="PTHR48111:SF22">
    <property type="entry name" value="REGULATOR OF RPOS"/>
    <property type="match status" value="1"/>
</dbReference>
<keyword evidence="6" id="KW-0804">Transcription</keyword>
<dbReference type="SMART" id="SM00448">
    <property type="entry name" value="REC"/>
    <property type="match status" value="1"/>
</dbReference>
<evidence type="ECO:0000256" key="4">
    <source>
        <dbReference type="ARBA" id="ARBA00023015"/>
    </source>
</evidence>
<dbReference type="PROSITE" id="PS50110">
    <property type="entry name" value="RESPONSE_REGULATORY"/>
    <property type="match status" value="1"/>
</dbReference>
<evidence type="ECO:0000256" key="1">
    <source>
        <dbReference type="ARBA" id="ARBA00018672"/>
    </source>
</evidence>
<dbReference type="PROSITE" id="PS51755">
    <property type="entry name" value="OMPR_PHOB"/>
    <property type="match status" value="1"/>
</dbReference>
<gene>
    <name evidence="12" type="ORF">G3M99_09300</name>
</gene>
<sequence length="224" mass="25589">MKLLLVEDEKMLSKVITKGLKKHGYAVDNAYDGEEALQFLEINDYDLVILDLNLPKIDGIDVLKDIRKTDNELKVIILSARSDVEDKIIGLDSGANDYLAKPFEFAELQARIRNLLRRAFVQQNVKLSCGEITIDTASKIVKVKDIIVELTKKEYSILEYLMYNKNKVISAEKVIEHVWDSDVDLFSNSFKFHIHSLKKKLSVSEGDVIRNIRGQGYILTDEKV</sequence>
<evidence type="ECO:0000256" key="5">
    <source>
        <dbReference type="ARBA" id="ARBA00023125"/>
    </source>
</evidence>
<dbReference type="InterPro" id="IPR011006">
    <property type="entry name" value="CheY-like_superfamily"/>
</dbReference>
<dbReference type="SUPFAM" id="SSF52172">
    <property type="entry name" value="CheY-like"/>
    <property type="match status" value="1"/>
</dbReference>
<evidence type="ECO:0000256" key="6">
    <source>
        <dbReference type="ARBA" id="ARBA00023163"/>
    </source>
</evidence>
<evidence type="ECO:0000313" key="13">
    <source>
        <dbReference type="Proteomes" id="UP000481872"/>
    </source>
</evidence>
<evidence type="ECO:0000259" key="10">
    <source>
        <dbReference type="PROSITE" id="PS50110"/>
    </source>
</evidence>
<dbReference type="GO" id="GO:0005829">
    <property type="term" value="C:cytosol"/>
    <property type="evidence" value="ECO:0007669"/>
    <property type="project" value="TreeGrafter"/>
</dbReference>
<keyword evidence="3" id="KW-0902">Two-component regulatory system</keyword>
<evidence type="ECO:0000256" key="2">
    <source>
        <dbReference type="ARBA" id="ARBA00022553"/>
    </source>
</evidence>
<dbReference type="Gene3D" id="1.10.10.10">
    <property type="entry name" value="Winged helix-like DNA-binding domain superfamily/Winged helix DNA-binding domain"/>
    <property type="match status" value="1"/>
</dbReference>